<gene>
    <name evidence="5" type="ORF">SAMN06265376_102233</name>
</gene>
<evidence type="ECO:0000313" key="5">
    <source>
        <dbReference type="EMBL" id="SNR72764.1"/>
    </source>
</evidence>
<keyword evidence="3" id="KW-0472">Membrane</keyword>
<dbReference type="InterPro" id="IPR029052">
    <property type="entry name" value="Metallo-depent_PP-like"/>
</dbReference>
<dbReference type="Proteomes" id="UP000198379">
    <property type="component" value="Unassembled WGS sequence"/>
</dbReference>
<dbReference type="AlphaFoldDB" id="A0A238YQ23"/>
<dbReference type="GO" id="GO:0016787">
    <property type="term" value="F:hydrolase activity"/>
    <property type="evidence" value="ECO:0007669"/>
    <property type="project" value="UniProtKB-KW"/>
</dbReference>
<evidence type="ECO:0000259" key="4">
    <source>
        <dbReference type="Pfam" id="PF00149"/>
    </source>
</evidence>
<dbReference type="Gene3D" id="3.60.21.10">
    <property type="match status" value="1"/>
</dbReference>
<evidence type="ECO:0000313" key="6">
    <source>
        <dbReference type="Proteomes" id="UP000198379"/>
    </source>
</evidence>
<dbReference type="InterPro" id="IPR051558">
    <property type="entry name" value="Metallophosphoesterase_PAP"/>
</dbReference>
<name>A0A238YQ23_9FLAO</name>
<reference evidence="5 6" key="1">
    <citation type="submission" date="2017-06" db="EMBL/GenBank/DDBJ databases">
        <authorList>
            <person name="Kim H.J."/>
            <person name="Triplett B.A."/>
        </authorList>
    </citation>
    <scope>NUCLEOTIDE SEQUENCE [LARGE SCALE GENOMIC DNA]</scope>
    <source>
        <strain evidence="5 6">DSM 25597</strain>
    </source>
</reference>
<keyword evidence="3" id="KW-0812">Transmembrane</keyword>
<dbReference type="OrthoDB" id="333971at2"/>
<dbReference type="PROSITE" id="PS51257">
    <property type="entry name" value="PROKAR_LIPOPROTEIN"/>
    <property type="match status" value="1"/>
</dbReference>
<keyword evidence="3" id="KW-1133">Transmembrane helix</keyword>
<dbReference type="RefSeq" id="WP_089371000.1">
    <property type="nucleotide sequence ID" value="NZ_BMEP01000001.1"/>
</dbReference>
<dbReference type="InterPro" id="IPR004843">
    <property type="entry name" value="Calcineurin-like_PHP"/>
</dbReference>
<dbReference type="EMBL" id="FZNY01000002">
    <property type="protein sequence ID" value="SNR72764.1"/>
    <property type="molecule type" value="Genomic_DNA"/>
</dbReference>
<accession>A0A238YQ23</accession>
<protein>
    <submittedName>
        <fullName evidence="5">Calcineurin-like phosphoesterase</fullName>
    </submittedName>
</protein>
<dbReference type="Pfam" id="PF00149">
    <property type="entry name" value="Metallophos"/>
    <property type="match status" value="1"/>
</dbReference>
<dbReference type="PANTHER" id="PTHR10161">
    <property type="entry name" value="TARTRATE-RESISTANT ACID PHOSPHATASE TYPE 5"/>
    <property type="match status" value="1"/>
</dbReference>
<keyword evidence="2" id="KW-0378">Hydrolase</keyword>
<sequence length="1235" mass="139291">MKIKYLFVYSFILIFMLGCATYMPQYVEVNGQSTLSRKHKKTASFYLIGDAGGAVPNGSTDALIALEKVLDTVTSTNDYTIFLGDNIYEEGLPTKTSEDRADAEHKLKAQLNIVENFNGKVVFIPGNHDWFGDGLKGLKRQEKYVEDVLGKNTFLPENGCPIETVSVSDEIELLLIDTQWYLEDWDKNPTMNDECDIRTRNEFFLEIESKFKKNNEKTILIAMHHPMYTNGIHGGAYALEKHLFPFQSKIPLPGLATLITQIRSQGGVSPQDRANQRYDELMSRLETLAYDTNKAIFVSGHEHNLQYIDNNGIKQIVSGSGAKKSAVTLRDNGLFAYGGQGFAVLDVYNDGSSKVRYYSAKDGNASFLFETEVHPKTATYDASGLPSRFDPTKKATAYSKEDTEKSASYTRLWGDHYRYVYGTDVKVPVLTLDTLMGGVTIDRKGGGHQTRSLRLVDKDGRNFALRAVKKSAVQFLQSVVFKDNFVQEEFRDTFTEEVILDFYTSSHPYASLAIGDLADAIDVYHTNPQLVWMPKHPALGKYNETYGDELYIIEERPDDGFLDVASFGKPDKIESTSDVLEHLRKDEEYQIHEGAFIKARLFDMLLGDWDRHADQWRWARFDANGIKEYKPIPRDRDQAFSNYDGRLLDFTRALIPPARQFQEYDGTLDDIKWVNIAGSKLDHALLPNSTKAHWIAQATYIQENLTDAVIDNAFLAFPEEVQDDVLETIKSKLKERRGNLVDIAARYYDHLSKLVVIKGTDKDDHFEITREANGTRVRVSRIKNGGVQEPYIDRLINPNETKELWIYGLDDDDTFRVSGKGRKPIFTRIIGGQNNDTYTIEDGRKIKIYDHKTKPNTIVKRGGAHIKKSNIYSHNTYDFNKTITKVNSVLPSIGFNPDDGIVIGLQDTYTVKGFKNDPFHRKHVFKAGYFFATSGFDFSYNGEFANSLGEWNLKVGARFTSENFALNFFGFGNGTENFDDDLDLDFNRVKTSISEAHIGVVKDNNYGSRLSATAKVERIEVEATEGRFITEAFNPSFSSVFDAQFFGGVEFAYEFLSSNNPANPSKGMEFLFKIGSKLNLEDTKSGYGYIAPSLGFYNSLSRNKKLVLKTKVQGQFNLGDSFEFYQGATLGARNGLRGFRNERFTGKSALAGSADLRYSFNRFKTGLLPIQIGIFGGADIGRVWFPDDFTSNRDVWHTSVGGGFWINAVDMISGQFGAFNSDDGLRINFGFGLRL</sequence>
<dbReference type="PANTHER" id="PTHR10161:SF14">
    <property type="entry name" value="TARTRATE-RESISTANT ACID PHOSPHATASE TYPE 5"/>
    <property type="match status" value="1"/>
</dbReference>
<keyword evidence="1" id="KW-0732">Signal</keyword>
<organism evidence="5 6">
    <name type="scientific">Dokdonia pacifica</name>
    <dbReference type="NCBI Taxonomy" id="1627892"/>
    <lineage>
        <taxon>Bacteria</taxon>
        <taxon>Pseudomonadati</taxon>
        <taxon>Bacteroidota</taxon>
        <taxon>Flavobacteriia</taxon>
        <taxon>Flavobacteriales</taxon>
        <taxon>Flavobacteriaceae</taxon>
        <taxon>Dokdonia</taxon>
    </lineage>
</organism>
<evidence type="ECO:0000256" key="3">
    <source>
        <dbReference type="SAM" id="Phobius"/>
    </source>
</evidence>
<proteinExistence type="predicted"/>
<evidence type="ECO:0000256" key="2">
    <source>
        <dbReference type="ARBA" id="ARBA00022801"/>
    </source>
</evidence>
<evidence type="ECO:0000256" key="1">
    <source>
        <dbReference type="ARBA" id="ARBA00022729"/>
    </source>
</evidence>
<feature type="transmembrane region" description="Helical" evidence="3">
    <location>
        <begin position="7"/>
        <end position="27"/>
    </location>
</feature>
<dbReference type="SUPFAM" id="SSF56300">
    <property type="entry name" value="Metallo-dependent phosphatases"/>
    <property type="match status" value="1"/>
</dbReference>
<feature type="domain" description="Calcineurin-like phosphoesterase" evidence="4">
    <location>
        <begin position="45"/>
        <end position="244"/>
    </location>
</feature>
<keyword evidence="6" id="KW-1185">Reference proteome</keyword>